<dbReference type="InterPro" id="IPR011527">
    <property type="entry name" value="ABC1_TM_dom"/>
</dbReference>
<evidence type="ECO:0000256" key="7">
    <source>
        <dbReference type="SAM" id="Phobius"/>
    </source>
</evidence>
<evidence type="ECO:0000256" key="2">
    <source>
        <dbReference type="ARBA" id="ARBA00022692"/>
    </source>
</evidence>
<dbReference type="GO" id="GO:0015421">
    <property type="term" value="F:ABC-type oligopeptide transporter activity"/>
    <property type="evidence" value="ECO:0007669"/>
    <property type="project" value="TreeGrafter"/>
</dbReference>
<dbReference type="GO" id="GO:0016887">
    <property type="term" value="F:ATP hydrolysis activity"/>
    <property type="evidence" value="ECO:0007669"/>
    <property type="project" value="InterPro"/>
</dbReference>
<feature type="transmembrane region" description="Helical" evidence="7">
    <location>
        <begin position="21"/>
        <end position="45"/>
    </location>
</feature>
<dbReference type="PANTHER" id="PTHR43394">
    <property type="entry name" value="ATP-DEPENDENT PERMEASE MDL1, MITOCHONDRIAL"/>
    <property type="match status" value="1"/>
</dbReference>
<proteinExistence type="predicted"/>
<sequence length="572" mass="62688">MKKKTKSQKKEYLAQIYRRNWIPFALSVAAALLISAVNLLIAWVLQQIIDTISGAGSYSLGTLTLFSVGVVVLICLFKTLTLLTRPRFIRRAMEQYKGYAFEKLMKKSIASFSLEPTSRYLSAFSNDLASIETNYLDNLFNIILNVVLFLGALGMMLWYSPLLLLVACGFCLLPLGASFLAGKRLERLERTISEKNEAFLAVLKDCLSGFSVIKSFQAEEAMGRQFTKASTDVEAEKCRKRKLTSLISIVSDMAGITAQLGTFLAGGAMMFAGLPVTVGTLVIFLDLTSYIIMPIRELPALLAARRAALGLVDKLASEMAHNVRDEGGATLETVQQGITFSHLTFGYAPEQPVLHDVTTTFEAGKSYAIVGASGSGKSTLLRLLLASYENYDGDISIDGRELRTLKSGCLYDLVAAVEQNVFLFDATIRENITMYRPFPKEAVDKAIAQAGLTALLEQRGEDYRCGEHGSGLSGGEKQRISIARSLLRHASVLLADEATASLDAETANHVSESILGLTGMTRIVVTHTLDESLLRRYDGILVMKDGRIVESGTFEELMAAKQYLYALYTISH</sequence>
<dbReference type="PANTHER" id="PTHR43394:SF1">
    <property type="entry name" value="ATP-BINDING CASSETTE SUB-FAMILY B MEMBER 10, MITOCHONDRIAL"/>
    <property type="match status" value="1"/>
</dbReference>
<dbReference type="InterPro" id="IPR003439">
    <property type="entry name" value="ABC_transporter-like_ATP-bd"/>
</dbReference>
<dbReference type="EMBL" id="DVGD01000132">
    <property type="protein sequence ID" value="HIR09612.1"/>
    <property type="molecule type" value="Genomic_DNA"/>
</dbReference>
<evidence type="ECO:0000259" key="9">
    <source>
        <dbReference type="PROSITE" id="PS50929"/>
    </source>
</evidence>
<evidence type="ECO:0000256" key="5">
    <source>
        <dbReference type="ARBA" id="ARBA00022989"/>
    </source>
</evidence>
<evidence type="ECO:0000256" key="3">
    <source>
        <dbReference type="ARBA" id="ARBA00022741"/>
    </source>
</evidence>
<organism evidence="10 11">
    <name type="scientific">Candidatus Avoscillospira stercoripullorum</name>
    <dbReference type="NCBI Taxonomy" id="2840709"/>
    <lineage>
        <taxon>Bacteria</taxon>
        <taxon>Bacillati</taxon>
        <taxon>Bacillota</taxon>
        <taxon>Clostridia</taxon>
        <taxon>Eubacteriales</taxon>
        <taxon>Oscillospiraceae</taxon>
        <taxon>Oscillospiraceae incertae sedis</taxon>
        <taxon>Candidatus Avoscillospira</taxon>
    </lineage>
</organism>
<reference evidence="10" key="1">
    <citation type="submission" date="2020-10" db="EMBL/GenBank/DDBJ databases">
        <authorList>
            <person name="Gilroy R."/>
        </authorList>
    </citation>
    <scope>NUCLEOTIDE SEQUENCE</scope>
    <source>
        <strain evidence="10">ChiHjej9B8-7071</strain>
    </source>
</reference>
<feature type="domain" description="ABC transporter" evidence="8">
    <location>
        <begin position="338"/>
        <end position="570"/>
    </location>
</feature>
<dbReference type="CDD" id="cd07346">
    <property type="entry name" value="ABC_6TM_exporters"/>
    <property type="match status" value="1"/>
</dbReference>
<dbReference type="SMART" id="SM00382">
    <property type="entry name" value="AAA"/>
    <property type="match status" value="1"/>
</dbReference>
<keyword evidence="6 7" id="KW-0472">Membrane</keyword>
<dbReference type="GO" id="GO:0005886">
    <property type="term" value="C:plasma membrane"/>
    <property type="evidence" value="ECO:0007669"/>
    <property type="project" value="UniProtKB-SubCell"/>
</dbReference>
<comment type="caution">
    <text evidence="10">The sequence shown here is derived from an EMBL/GenBank/DDBJ whole genome shotgun (WGS) entry which is preliminary data.</text>
</comment>
<dbReference type="GO" id="GO:0005524">
    <property type="term" value="F:ATP binding"/>
    <property type="evidence" value="ECO:0007669"/>
    <property type="project" value="UniProtKB-KW"/>
</dbReference>
<dbReference type="Gene3D" id="1.20.1560.10">
    <property type="entry name" value="ABC transporter type 1, transmembrane domain"/>
    <property type="match status" value="1"/>
</dbReference>
<evidence type="ECO:0000259" key="8">
    <source>
        <dbReference type="PROSITE" id="PS50893"/>
    </source>
</evidence>
<evidence type="ECO:0000313" key="10">
    <source>
        <dbReference type="EMBL" id="HIR09612.1"/>
    </source>
</evidence>
<feature type="domain" description="ABC transmembrane type-1" evidence="9">
    <location>
        <begin position="25"/>
        <end position="307"/>
    </location>
</feature>
<dbReference type="Pfam" id="PF00664">
    <property type="entry name" value="ABC_membrane"/>
    <property type="match status" value="1"/>
</dbReference>
<accession>A0A9D1D726</accession>
<feature type="transmembrane region" description="Helical" evidence="7">
    <location>
        <begin position="271"/>
        <end position="292"/>
    </location>
</feature>
<dbReference type="InterPro" id="IPR003593">
    <property type="entry name" value="AAA+_ATPase"/>
</dbReference>
<evidence type="ECO:0000256" key="6">
    <source>
        <dbReference type="ARBA" id="ARBA00023136"/>
    </source>
</evidence>
<comment type="subcellular location">
    <subcellularLocation>
        <location evidence="1">Cell membrane</location>
        <topology evidence="1">Multi-pass membrane protein</topology>
    </subcellularLocation>
</comment>
<dbReference type="SUPFAM" id="SSF52540">
    <property type="entry name" value="P-loop containing nucleoside triphosphate hydrolases"/>
    <property type="match status" value="1"/>
</dbReference>
<dbReference type="Proteomes" id="UP000824258">
    <property type="component" value="Unassembled WGS sequence"/>
</dbReference>
<dbReference type="AlphaFoldDB" id="A0A9D1D726"/>
<keyword evidence="3" id="KW-0547">Nucleotide-binding</keyword>
<dbReference type="PROSITE" id="PS00211">
    <property type="entry name" value="ABC_TRANSPORTER_1"/>
    <property type="match status" value="1"/>
</dbReference>
<name>A0A9D1D726_9FIRM</name>
<feature type="transmembrane region" description="Helical" evidence="7">
    <location>
        <begin position="139"/>
        <end position="158"/>
    </location>
</feature>
<dbReference type="PROSITE" id="PS50929">
    <property type="entry name" value="ABC_TM1F"/>
    <property type="match status" value="1"/>
</dbReference>
<dbReference type="SUPFAM" id="SSF90123">
    <property type="entry name" value="ABC transporter transmembrane region"/>
    <property type="match status" value="1"/>
</dbReference>
<dbReference type="InterPro" id="IPR039421">
    <property type="entry name" value="Type_1_exporter"/>
</dbReference>
<reference evidence="10" key="2">
    <citation type="journal article" date="2021" name="PeerJ">
        <title>Extensive microbial diversity within the chicken gut microbiome revealed by metagenomics and culture.</title>
        <authorList>
            <person name="Gilroy R."/>
            <person name="Ravi A."/>
            <person name="Getino M."/>
            <person name="Pursley I."/>
            <person name="Horton D.L."/>
            <person name="Alikhan N.F."/>
            <person name="Baker D."/>
            <person name="Gharbi K."/>
            <person name="Hall N."/>
            <person name="Watson M."/>
            <person name="Adriaenssens E.M."/>
            <person name="Foster-Nyarko E."/>
            <person name="Jarju S."/>
            <person name="Secka A."/>
            <person name="Antonio M."/>
            <person name="Oren A."/>
            <person name="Chaudhuri R.R."/>
            <person name="La Ragione R."/>
            <person name="Hildebrand F."/>
            <person name="Pallen M.J."/>
        </authorList>
    </citation>
    <scope>NUCLEOTIDE SEQUENCE</scope>
    <source>
        <strain evidence="10">ChiHjej9B8-7071</strain>
    </source>
</reference>
<evidence type="ECO:0000313" key="11">
    <source>
        <dbReference type="Proteomes" id="UP000824258"/>
    </source>
</evidence>
<dbReference type="InterPro" id="IPR027417">
    <property type="entry name" value="P-loop_NTPase"/>
</dbReference>
<dbReference type="Pfam" id="PF00005">
    <property type="entry name" value="ABC_tran"/>
    <property type="match status" value="1"/>
</dbReference>
<protein>
    <submittedName>
        <fullName evidence="10">ABC transporter ATP-binding protein</fullName>
    </submittedName>
</protein>
<evidence type="ECO:0000256" key="4">
    <source>
        <dbReference type="ARBA" id="ARBA00022840"/>
    </source>
</evidence>
<dbReference type="Gene3D" id="3.40.50.300">
    <property type="entry name" value="P-loop containing nucleotide triphosphate hydrolases"/>
    <property type="match status" value="1"/>
</dbReference>
<gene>
    <name evidence="10" type="ORF">IAA70_04320</name>
</gene>
<feature type="transmembrane region" description="Helical" evidence="7">
    <location>
        <begin position="57"/>
        <end position="83"/>
    </location>
</feature>
<keyword evidence="5 7" id="KW-1133">Transmembrane helix</keyword>
<keyword evidence="4 10" id="KW-0067">ATP-binding</keyword>
<dbReference type="InterPro" id="IPR017871">
    <property type="entry name" value="ABC_transporter-like_CS"/>
</dbReference>
<keyword evidence="2 7" id="KW-0812">Transmembrane</keyword>
<feature type="transmembrane region" description="Helical" evidence="7">
    <location>
        <begin position="164"/>
        <end position="182"/>
    </location>
</feature>
<evidence type="ECO:0000256" key="1">
    <source>
        <dbReference type="ARBA" id="ARBA00004651"/>
    </source>
</evidence>
<dbReference type="InterPro" id="IPR036640">
    <property type="entry name" value="ABC1_TM_sf"/>
</dbReference>
<dbReference type="PROSITE" id="PS50893">
    <property type="entry name" value="ABC_TRANSPORTER_2"/>
    <property type="match status" value="1"/>
</dbReference>